<accession>A0A1Y2SSC8</accession>
<dbReference type="Proteomes" id="UP000194204">
    <property type="component" value="Unassembled WGS sequence"/>
</dbReference>
<evidence type="ECO:0000313" key="1">
    <source>
        <dbReference type="EMBL" id="OTA21945.1"/>
    </source>
</evidence>
<comment type="caution">
    <text evidence="1">The sequence shown here is derived from an EMBL/GenBank/DDBJ whole genome shotgun (WGS) entry which is preliminary data.</text>
</comment>
<name>A0A1Y2SSC8_9GAMM</name>
<gene>
    <name evidence="1" type="ORF">Xbed_00194</name>
</gene>
<sequence length="270" mass="31402">MLRRNHSFNSHMPLSSDNALPRRRSFSIFPPIEILNTEVAYNNPGLIKGYIPIVREVNKSQVLQSVRQISDSLISEGWLCQTPRRVKQGKRNEQRTNRNEELDEQKLWKKRSRTARNMVEGIEKVLELSPYIKKDPNNYSYFVCYMENVPIGILLFIHFFYDNTEHFQINEPIYPEVALLCTHPGIRNCSHLLIEKAVNKSYELGYLGNLKLSVKNGNEILYNVVYSRMGFLTLADEDADADMFLQPSESNLWVFSPSYGGYRFKGQRVL</sequence>
<dbReference type="GO" id="GO:0016740">
    <property type="term" value="F:transferase activity"/>
    <property type="evidence" value="ECO:0007669"/>
    <property type="project" value="UniProtKB-KW"/>
</dbReference>
<reference evidence="1 2" key="1">
    <citation type="submission" date="2017-01" db="EMBL/GenBank/DDBJ databases">
        <title>Deconstructing symbiosis and pathogenesis requirements using a combined genomic-metabolomic approach.</title>
        <authorList>
            <person name="Tobias N.J."/>
            <person name="Wolff H."/>
            <person name="Djahanschiri B."/>
            <person name="Ebersberger I."/>
            <person name="Bode H.B."/>
        </authorList>
    </citation>
    <scope>NUCLEOTIDE SEQUENCE [LARGE SCALE GENOMIC DNA]</scope>
    <source>
        <strain evidence="1 2">DSM 4764</strain>
    </source>
</reference>
<dbReference type="RefSeq" id="WP_139837438.1">
    <property type="nucleotide sequence ID" value="NZ_CAWNHF010000001.1"/>
</dbReference>
<protein>
    <submittedName>
        <fullName evidence="1">N-acetyltransferase</fullName>
    </submittedName>
</protein>
<organism evidence="1 2">
    <name type="scientific">Xenorhabdus beddingii</name>
    <dbReference type="NCBI Taxonomy" id="40578"/>
    <lineage>
        <taxon>Bacteria</taxon>
        <taxon>Pseudomonadati</taxon>
        <taxon>Pseudomonadota</taxon>
        <taxon>Gammaproteobacteria</taxon>
        <taxon>Enterobacterales</taxon>
        <taxon>Morganellaceae</taxon>
        <taxon>Xenorhabdus</taxon>
    </lineage>
</organism>
<keyword evidence="1" id="KW-0808">Transferase</keyword>
<proteinExistence type="predicted"/>
<dbReference type="AlphaFoldDB" id="A0A1Y2SSC8"/>
<dbReference type="EMBL" id="MUBK01000001">
    <property type="protein sequence ID" value="OTA21945.1"/>
    <property type="molecule type" value="Genomic_DNA"/>
</dbReference>
<dbReference type="OrthoDB" id="6442235at2"/>
<evidence type="ECO:0000313" key="2">
    <source>
        <dbReference type="Proteomes" id="UP000194204"/>
    </source>
</evidence>
<keyword evidence="2" id="KW-1185">Reference proteome</keyword>